<feature type="domain" description="Glycosyltransferase 2-like" evidence="1">
    <location>
        <begin position="6"/>
        <end position="147"/>
    </location>
</feature>
<keyword evidence="2" id="KW-0328">Glycosyltransferase</keyword>
<dbReference type="EC" id="2.4.-.-" evidence="2"/>
<dbReference type="Gene3D" id="3.90.550.10">
    <property type="entry name" value="Spore Coat Polysaccharide Biosynthesis Protein SpsA, Chain A"/>
    <property type="match status" value="1"/>
</dbReference>
<dbReference type="PANTHER" id="PTHR22916">
    <property type="entry name" value="GLYCOSYLTRANSFERASE"/>
    <property type="match status" value="1"/>
</dbReference>
<dbReference type="GO" id="GO:0016757">
    <property type="term" value="F:glycosyltransferase activity"/>
    <property type="evidence" value="ECO:0007669"/>
    <property type="project" value="UniProtKB-KW"/>
</dbReference>
<evidence type="ECO:0000259" key="1">
    <source>
        <dbReference type="Pfam" id="PF00535"/>
    </source>
</evidence>
<dbReference type="SUPFAM" id="SSF53448">
    <property type="entry name" value="Nucleotide-diphospho-sugar transferases"/>
    <property type="match status" value="1"/>
</dbReference>
<name>A0ABT7YDT1_9BACT</name>
<dbReference type="RefSeq" id="WP_290000382.1">
    <property type="nucleotide sequence ID" value="NZ_JAUEPH010000004.1"/>
</dbReference>
<reference evidence="2" key="1">
    <citation type="submission" date="2023-06" db="EMBL/GenBank/DDBJ databases">
        <title>Robiginitalea aurantiacus sp. nov. and Algoriphagus sediminis sp. nov., isolated from coastal sediment.</title>
        <authorList>
            <person name="Zhou Z.Y."/>
            <person name="An J."/>
            <person name="Jia Y.W."/>
            <person name="Du Z.J."/>
        </authorList>
    </citation>
    <scope>NUCLEOTIDE SEQUENCE</scope>
    <source>
        <strain evidence="2">C2-7</strain>
    </source>
</reference>
<dbReference type="InterPro" id="IPR001173">
    <property type="entry name" value="Glyco_trans_2-like"/>
</dbReference>
<dbReference type="Proteomes" id="UP001171916">
    <property type="component" value="Unassembled WGS sequence"/>
</dbReference>
<organism evidence="2 3">
    <name type="scientific">Algoriphagus sediminis</name>
    <dbReference type="NCBI Taxonomy" id="3057113"/>
    <lineage>
        <taxon>Bacteria</taxon>
        <taxon>Pseudomonadati</taxon>
        <taxon>Bacteroidota</taxon>
        <taxon>Cytophagia</taxon>
        <taxon>Cytophagales</taxon>
        <taxon>Cyclobacteriaceae</taxon>
        <taxon>Algoriphagus</taxon>
    </lineage>
</organism>
<keyword evidence="2" id="KW-0808">Transferase</keyword>
<proteinExistence type="predicted"/>
<sequence length="288" mass="33220">MKERISIIIPTLNRPAQLIKLLEKIIHFDDEDEIIVVDDSMESLNKAIEANFGKKIKYKNRGKRLGVSSARNLGAELATSNYLLFLDDDDDFTDSWLNSFRSHIQKTPDLIFCNMISVEPNGKRHYVSTSDNSLGAMGDRIVIPGAWMVRRDFFLNLNGYDERLLFAENTEFFYRAFSEKPKVSYISEFNFIYHPCPTGGSKNLQNMVDSLSIILEKHSASLNDHVKHLYHQIIGVNHLRFRDFRKAQTHLWKAVKFKPSKPSTWGRWGISLFPFIARGLYSETVDHG</sequence>
<dbReference type="Pfam" id="PF00535">
    <property type="entry name" value="Glycos_transf_2"/>
    <property type="match status" value="1"/>
</dbReference>
<dbReference type="PANTHER" id="PTHR22916:SF3">
    <property type="entry name" value="UDP-GLCNAC:BETAGAL BETA-1,3-N-ACETYLGLUCOSAMINYLTRANSFERASE-LIKE PROTEIN 1"/>
    <property type="match status" value="1"/>
</dbReference>
<gene>
    <name evidence="2" type="ORF">QVH07_11065</name>
</gene>
<protein>
    <submittedName>
        <fullName evidence="2">Glycosyltransferase</fullName>
        <ecNumber evidence="2">2.4.-.-</ecNumber>
    </submittedName>
</protein>
<evidence type="ECO:0000313" key="3">
    <source>
        <dbReference type="Proteomes" id="UP001171916"/>
    </source>
</evidence>
<comment type="caution">
    <text evidence="2">The sequence shown here is derived from an EMBL/GenBank/DDBJ whole genome shotgun (WGS) entry which is preliminary data.</text>
</comment>
<accession>A0ABT7YDT1</accession>
<evidence type="ECO:0000313" key="2">
    <source>
        <dbReference type="EMBL" id="MDN3204693.1"/>
    </source>
</evidence>
<dbReference type="EMBL" id="JAUEPH010000004">
    <property type="protein sequence ID" value="MDN3204693.1"/>
    <property type="molecule type" value="Genomic_DNA"/>
</dbReference>
<keyword evidence="3" id="KW-1185">Reference proteome</keyword>
<dbReference type="InterPro" id="IPR029044">
    <property type="entry name" value="Nucleotide-diphossugar_trans"/>
</dbReference>